<feature type="domain" description="Fatty acid hydroxylase" evidence="6">
    <location>
        <begin position="103"/>
        <end position="236"/>
    </location>
</feature>
<geneLocation type="plasmid" evidence="9">
    <name>cbm2613_p</name>
</geneLocation>
<name>A0A375FL01_9BURK</name>
<dbReference type="Pfam" id="PF04116">
    <property type="entry name" value="FA_hydroxylase"/>
    <property type="match status" value="1"/>
</dbReference>
<dbReference type="GO" id="GO:0016020">
    <property type="term" value="C:membrane"/>
    <property type="evidence" value="ECO:0007669"/>
    <property type="project" value="UniProtKB-SubCell"/>
</dbReference>
<organism evidence="8">
    <name type="scientific">Cupriavidus taiwanensis</name>
    <dbReference type="NCBI Taxonomy" id="164546"/>
    <lineage>
        <taxon>Bacteria</taxon>
        <taxon>Pseudomonadati</taxon>
        <taxon>Pseudomonadota</taxon>
        <taxon>Betaproteobacteria</taxon>
        <taxon>Burkholderiales</taxon>
        <taxon>Burkholderiaceae</taxon>
        <taxon>Cupriavidus</taxon>
    </lineage>
</organism>
<dbReference type="EMBL" id="LT984809">
    <property type="protein sequence ID" value="SPD48868.1"/>
    <property type="molecule type" value="Genomic_DNA"/>
</dbReference>
<evidence type="ECO:0000256" key="5">
    <source>
        <dbReference type="SAM" id="Phobius"/>
    </source>
</evidence>
<dbReference type="InterPro" id="IPR050307">
    <property type="entry name" value="Sterol_Desaturase_Related"/>
</dbReference>
<dbReference type="InterPro" id="IPR006694">
    <property type="entry name" value="Fatty_acid_hydroxylase"/>
</dbReference>
<dbReference type="GO" id="GO:0005506">
    <property type="term" value="F:iron ion binding"/>
    <property type="evidence" value="ECO:0007669"/>
    <property type="project" value="InterPro"/>
</dbReference>
<dbReference type="Proteomes" id="UP000256952">
    <property type="component" value="Plasmid CBM2613_p"/>
</dbReference>
<reference evidence="8 9" key="1">
    <citation type="submission" date="2018-01" db="EMBL/GenBank/DDBJ databases">
        <authorList>
            <person name="Gaut B.S."/>
            <person name="Morton B.R."/>
            <person name="Clegg M.T."/>
            <person name="Duvall M.R."/>
        </authorList>
    </citation>
    <scope>NUCLEOTIDE SEQUENCE</scope>
    <source>
        <strain evidence="8">Cupriavidus taiwanensis STM 8555</strain>
        <plasmid evidence="8">I</plasmid>
        <plasmid evidence="9">Plasmid cbm2613_p</plasmid>
    </source>
</reference>
<reference evidence="7" key="2">
    <citation type="submission" date="2018-01" db="EMBL/GenBank/DDBJ databases">
        <authorList>
            <person name="Clerissi C."/>
        </authorList>
    </citation>
    <scope>NUCLEOTIDE SEQUENCE</scope>
    <source>
        <strain evidence="7">Cupriavidus taiwanensis STM 8556</strain>
        <plasmid evidence="7">CBM2613_p</plasmid>
    </source>
</reference>
<protein>
    <submittedName>
        <fullName evidence="8">Putative Sterol desaturase membrane protein</fullName>
    </submittedName>
    <submittedName>
        <fullName evidence="7">Sterol desaturase putative membrane protein</fullName>
    </submittedName>
</protein>
<dbReference type="EMBL" id="LT976981">
    <property type="protein sequence ID" value="SOZ74403.1"/>
    <property type="molecule type" value="Genomic_DNA"/>
</dbReference>
<accession>A0A375FL01</accession>
<geneLocation type="plasmid" evidence="8">
    <name>I</name>
</geneLocation>
<sequence length="288" mass="33111">MHLFDVNQMAEFFVNSFKFVAIFATVCVALELIFPAYRYSFASYVRGVRNWIIRLGFAAVVWHVYAVGLEWLGVKPLLTVNFGTLFHSDNAIISAGFGVLSGILVAIAADFFRYWMHRAQHAIPFLWRMHATHHSIRELTAWNCAHHLSEPLIYAFFVAMPLALIHFESGVVPTVALTLIAFQVHLSHSSTRINLGLLRYIVGDGQFHRIHHSMEARHRGRNFGTFTTLWDTIFRTAYWPTKDEWPEVGLATQSEPITVRDYLMFPFDQRRWRKATVGSGVRKVEVID</sequence>
<evidence type="ECO:0000256" key="2">
    <source>
        <dbReference type="ARBA" id="ARBA00022692"/>
    </source>
</evidence>
<dbReference type="GO" id="GO:0008610">
    <property type="term" value="P:lipid biosynthetic process"/>
    <property type="evidence" value="ECO:0007669"/>
    <property type="project" value="InterPro"/>
</dbReference>
<proteinExistence type="predicted"/>
<evidence type="ECO:0000313" key="9">
    <source>
        <dbReference type="Proteomes" id="UP000256952"/>
    </source>
</evidence>
<keyword evidence="3 5" id="KW-1133">Transmembrane helix</keyword>
<dbReference type="PANTHER" id="PTHR11863">
    <property type="entry name" value="STEROL DESATURASE"/>
    <property type="match status" value="1"/>
</dbReference>
<feature type="transmembrane region" description="Helical" evidence="5">
    <location>
        <begin position="92"/>
        <end position="112"/>
    </location>
</feature>
<keyword evidence="4 5" id="KW-0472">Membrane</keyword>
<evidence type="ECO:0000313" key="8">
    <source>
        <dbReference type="EMBL" id="SPD48868.1"/>
    </source>
</evidence>
<dbReference type="GO" id="GO:0016491">
    <property type="term" value="F:oxidoreductase activity"/>
    <property type="evidence" value="ECO:0007669"/>
    <property type="project" value="InterPro"/>
</dbReference>
<keyword evidence="2 5" id="KW-0812">Transmembrane</keyword>
<evidence type="ECO:0000256" key="4">
    <source>
        <dbReference type="ARBA" id="ARBA00023136"/>
    </source>
</evidence>
<evidence type="ECO:0000256" key="1">
    <source>
        <dbReference type="ARBA" id="ARBA00004370"/>
    </source>
</evidence>
<comment type="subcellular location">
    <subcellularLocation>
        <location evidence="1">Membrane</location>
    </subcellularLocation>
</comment>
<dbReference type="AlphaFoldDB" id="A0A375FL01"/>
<geneLocation type="plasmid" evidence="7">
    <name>CBM2613_p</name>
</geneLocation>
<keyword evidence="8" id="KW-0614">Plasmid</keyword>
<feature type="transmembrane region" description="Helical" evidence="5">
    <location>
        <begin position="20"/>
        <end position="39"/>
    </location>
</feature>
<feature type="transmembrane region" description="Helical" evidence="5">
    <location>
        <begin position="51"/>
        <end position="72"/>
    </location>
</feature>
<evidence type="ECO:0000313" key="7">
    <source>
        <dbReference type="EMBL" id="SOZ74403.1"/>
    </source>
</evidence>
<gene>
    <name evidence="8" type="ORF">CBM2612_P0213</name>
    <name evidence="7" type="ORF">CBM2613_P10048</name>
</gene>
<evidence type="ECO:0000256" key="3">
    <source>
        <dbReference type="ARBA" id="ARBA00022989"/>
    </source>
</evidence>
<evidence type="ECO:0000259" key="6">
    <source>
        <dbReference type="Pfam" id="PF04116"/>
    </source>
</evidence>